<dbReference type="EMBL" id="ML004931">
    <property type="protein sequence ID" value="RKP21757.1"/>
    <property type="molecule type" value="Genomic_DNA"/>
</dbReference>
<dbReference type="Proteomes" id="UP000281549">
    <property type="component" value="Unassembled WGS sequence"/>
</dbReference>
<feature type="region of interest" description="Disordered" evidence="1">
    <location>
        <begin position="1"/>
        <end position="20"/>
    </location>
</feature>
<protein>
    <submittedName>
        <fullName evidence="2">Uncharacterized protein</fullName>
    </submittedName>
</protein>
<sequence length="95" mass="11464">MKVKKKDLKRQERKENLLKNLYSRPKNEKRCKAFELDDIKKEVLLNEKVLALSNDFHKEKVSNNQKRPKTSKGRISTLYGRFFSFKSRHKEKKQI</sequence>
<reference evidence="3" key="1">
    <citation type="journal article" date="2018" name="Nat. Microbiol.">
        <title>Leveraging single-cell genomics to expand the fungal tree of life.</title>
        <authorList>
            <person name="Ahrendt S.R."/>
            <person name="Quandt C.A."/>
            <person name="Ciobanu D."/>
            <person name="Clum A."/>
            <person name="Salamov A."/>
            <person name="Andreopoulos B."/>
            <person name="Cheng J.F."/>
            <person name="Woyke T."/>
            <person name="Pelin A."/>
            <person name="Henrissat B."/>
            <person name="Reynolds N.K."/>
            <person name="Benny G.L."/>
            <person name="Smith M.E."/>
            <person name="James T.Y."/>
            <person name="Grigoriev I.V."/>
        </authorList>
    </citation>
    <scope>NUCLEOTIDE SEQUENCE [LARGE SCALE GENOMIC DNA]</scope>
    <source>
        <strain evidence="3">CSF55</strain>
    </source>
</reference>
<gene>
    <name evidence="2" type="ORF">ROZALSC1DRAFT_26865</name>
</gene>
<proteinExistence type="predicted"/>
<organism evidence="2 3">
    <name type="scientific">Rozella allomycis (strain CSF55)</name>
    <dbReference type="NCBI Taxonomy" id="988480"/>
    <lineage>
        <taxon>Eukaryota</taxon>
        <taxon>Fungi</taxon>
        <taxon>Fungi incertae sedis</taxon>
        <taxon>Cryptomycota</taxon>
        <taxon>Cryptomycota incertae sedis</taxon>
        <taxon>Rozella</taxon>
    </lineage>
</organism>
<feature type="non-terminal residue" evidence="2">
    <location>
        <position position="95"/>
    </location>
</feature>
<accession>A0A4P9YPS5</accession>
<name>A0A4P9YPS5_ROZAC</name>
<evidence type="ECO:0000313" key="3">
    <source>
        <dbReference type="Proteomes" id="UP000281549"/>
    </source>
</evidence>
<dbReference type="AlphaFoldDB" id="A0A4P9YPS5"/>
<evidence type="ECO:0000313" key="2">
    <source>
        <dbReference type="EMBL" id="RKP21757.1"/>
    </source>
</evidence>
<evidence type="ECO:0000256" key="1">
    <source>
        <dbReference type="SAM" id="MobiDB-lite"/>
    </source>
</evidence>